<evidence type="ECO:0000313" key="4">
    <source>
        <dbReference type="WBParaSite" id="DME_0000977701-mRNA-1"/>
    </source>
</evidence>
<keyword evidence="3" id="KW-1185">Reference proteome</keyword>
<evidence type="ECO:0000313" key="2">
    <source>
        <dbReference type="Proteomes" id="UP000038040"/>
    </source>
</evidence>
<dbReference type="PANTHER" id="PTHR13066">
    <property type="entry name" value="BASIC LEUCINE ZIPPER NUCLEAR FACTOR 1 BLZF1 PROTEIN"/>
    <property type="match status" value="1"/>
</dbReference>
<organism evidence="2 4">
    <name type="scientific">Dracunculus medinensis</name>
    <name type="common">Guinea worm</name>
    <dbReference type="NCBI Taxonomy" id="318479"/>
    <lineage>
        <taxon>Eukaryota</taxon>
        <taxon>Metazoa</taxon>
        <taxon>Ecdysozoa</taxon>
        <taxon>Nematoda</taxon>
        <taxon>Chromadorea</taxon>
        <taxon>Rhabditida</taxon>
        <taxon>Spirurina</taxon>
        <taxon>Dracunculoidea</taxon>
        <taxon>Dracunculidae</taxon>
        <taxon>Dracunculus</taxon>
    </lineage>
</organism>
<dbReference type="PANTHER" id="PTHR13066:SF2">
    <property type="entry name" value="GOLGIN-45"/>
    <property type="match status" value="1"/>
</dbReference>
<dbReference type="OrthoDB" id="5959043at2759"/>
<dbReference type="GO" id="GO:0043001">
    <property type="term" value="P:Golgi to plasma membrane protein transport"/>
    <property type="evidence" value="ECO:0007669"/>
    <property type="project" value="InterPro"/>
</dbReference>
<name>A0A0N4UPA4_DRAME</name>
<reference evidence="1 3" key="2">
    <citation type="submission" date="2018-11" db="EMBL/GenBank/DDBJ databases">
        <authorList>
            <consortium name="Pathogen Informatics"/>
        </authorList>
    </citation>
    <scope>NUCLEOTIDE SEQUENCE [LARGE SCALE GENOMIC DNA]</scope>
</reference>
<dbReference type="WBParaSite" id="DME_0000977701-mRNA-1">
    <property type="protein sequence ID" value="DME_0000977701-mRNA-1"/>
    <property type="gene ID" value="DME_0000977701"/>
</dbReference>
<evidence type="ECO:0000313" key="1">
    <source>
        <dbReference type="EMBL" id="VDN60776.1"/>
    </source>
</evidence>
<sequence length="212" mass="24010">MDISDSTSLVVDEKKDGDIYTSGTMFQNGSDGESQRLKHDLKVKIEKSVTDELKRLLVASVGDDLSCHLHSLSEDKVRLASAVDHYASKLKNDHDRAEALEISSDMWRCKFFAMSIRADELLSQRNHLLQHIRDAHSTISQLLDLLNSTTHLSQNSENMISQAKHILSEDITHFFERSPCDEKPRLPKILASNITVACCKNCVHNEIKLFTY</sequence>
<dbReference type="EMBL" id="UYYG01001243">
    <property type="protein sequence ID" value="VDN60776.1"/>
    <property type="molecule type" value="Genomic_DNA"/>
</dbReference>
<dbReference type="STRING" id="318479.A0A0N4UPA4"/>
<gene>
    <name evidence="1" type="ORF">DME_LOCUS10749</name>
</gene>
<accession>A0A0N4UPA4</accession>
<dbReference type="GO" id="GO:0007030">
    <property type="term" value="P:Golgi organization"/>
    <property type="evidence" value="ECO:0007669"/>
    <property type="project" value="InterPro"/>
</dbReference>
<dbReference type="Proteomes" id="UP000038040">
    <property type="component" value="Unplaced"/>
</dbReference>
<dbReference type="GO" id="GO:0000139">
    <property type="term" value="C:Golgi membrane"/>
    <property type="evidence" value="ECO:0007669"/>
    <property type="project" value="TreeGrafter"/>
</dbReference>
<reference evidence="4" key="1">
    <citation type="submission" date="2017-02" db="UniProtKB">
        <authorList>
            <consortium name="WormBaseParasite"/>
        </authorList>
    </citation>
    <scope>IDENTIFICATION</scope>
</reference>
<proteinExistence type="predicted"/>
<protein>
    <submittedName>
        <fullName evidence="4">Golgin-45</fullName>
    </submittedName>
</protein>
<dbReference type="InterPro" id="IPR027095">
    <property type="entry name" value="Golgin-45"/>
</dbReference>
<evidence type="ECO:0000313" key="3">
    <source>
        <dbReference type="Proteomes" id="UP000274756"/>
    </source>
</evidence>
<dbReference type="Proteomes" id="UP000274756">
    <property type="component" value="Unassembled WGS sequence"/>
</dbReference>
<dbReference type="AlphaFoldDB" id="A0A0N4UPA4"/>